<dbReference type="EMBL" id="JAJVDC020000037">
    <property type="protein sequence ID" value="KAL1631839.1"/>
    <property type="molecule type" value="Genomic_DNA"/>
</dbReference>
<evidence type="ECO:0000313" key="3">
    <source>
        <dbReference type="Proteomes" id="UP001521116"/>
    </source>
</evidence>
<evidence type="ECO:0000256" key="1">
    <source>
        <dbReference type="SAM" id="MobiDB-lite"/>
    </source>
</evidence>
<protein>
    <submittedName>
        <fullName evidence="2">Uncharacterized protein</fullName>
    </submittedName>
</protein>
<sequence>MSVSLAQRHADCWQAFTDSCDSASESTAHHENLQEEFDKYRLWAGNVGATHSGKTYQLSLDYRLREAPFYREQVSKLLEILTRQVGKTAEILRGARVPFEEASSDSESGDDSRTSDMEEDSPWEISSDSEAETSEKPTQQKSTMAPMPRDSSSKDPLEEIPPGQTGTAKSPPITELGQLLESIRVTVTCLYKLPLRKPASIDRLGDETTEDVICFQPFDLLYIQDKFPRLDPEVAARFAKTITRRRQLLLYRKRHRDKLRTEATAPAARATDPEKHSNDPALQNKLHAHIFREQENRPAVNAPSLRESNPNTVKTKASTFKMDGIPQIGADELLAPSIAQSDSKTSIVASEATRDIHVEVPPRPKTREGFNMARFECKYCCLTAHVRSDKSWKYECFCNTAGHASHSSASDFERHMKEMHQKEFDATMPLDMFRQPQPQSGICNLCSGQTDNLKRHVSRHLQQVALFALPRADYAADDEDLQEGDSDAAQYRAKSSQLLDVKETSSQSSEESSSSSQSRHDADHNDAEDVNAPSSLGEGQQQVTIPDADEPNWDLLINKFSMAREGNAEIAPFLPQRNKLTLRSLPLRLMVFDIQTEQDDVLRELTTQELFSRHHQDLTYPVLCGLGDSKVSEYVGESATFHRAFISTLETYFLQSSKPWSLLELRDALNQRREDMGAYGYVAELVYPKGIVDPSKMVFLYPVAKKRFSFRGVCLAVWAAVALRRDAAKTREKSVSPYRRVGVMLFLVEREEDEDDRAFEVAMLKHIIQRKHHYEIHEPKLRTWLPLFPQLVKFLDNFFKRFDDPGDLIIICFEGLLGTNLSTNTALYKSFLNVVQDYLQEPKSDSFILMHASEHCKRELELQIRSQSPHKRLLPNSEILICTYPQHSVANMIRRCLEQARIKTAQEFRCELQKGLGGVDGLYLSRFPSVGKLSSNIPLLPLPSERRKTLYQMPSVEDDADDDRSEDERLRIDMQPIIQSDSEYENSE</sequence>
<organism evidence="2 3">
    <name type="scientific">Neofusicoccum ribis</name>
    <dbReference type="NCBI Taxonomy" id="45134"/>
    <lineage>
        <taxon>Eukaryota</taxon>
        <taxon>Fungi</taxon>
        <taxon>Dikarya</taxon>
        <taxon>Ascomycota</taxon>
        <taxon>Pezizomycotina</taxon>
        <taxon>Dothideomycetes</taxon>
        <taxon>Dothideomycetes incertae sedis</taxon>
        <taxon>Botryosphaeriales</taxon>
        <taxon>Botryosphaeriaceae</taxon>
        <taxon>Neofusicoccum</taxon>
    </lineage>
</organism>
<feature type="compositionally biased region" description="Polar residues" evidence="1">
    <location>
        <begin position="532"/>
        <end position="544"/>
    </location>
</feature>
<evidence type="ECO:0000313" key="2">
    <source>
        <dbReference type="EMBL" id="KAL1631839.1"/>
    </source>
</evidence>
<feature type="region of interest" description="Disordered" evidence="1">
    <location>
        <begin position="96"/>
        <end position="173"/>
    </location>
</feature>
<dbReference type="PANTHER" id="PTHR35391:SF7">
    <property type="entry name" value="C2H2-TYPE DOMAIN-CONTAINING PROTEIN"/>
    <property type="match status" value="1"/>
</dbReference>
<reference evidence="2 3" key="1">
    <citation type="submission" date="2024-02" db="EMBL/GenBank/DDBJ databases">
        <title>De novo assembly and annotation of 12 fungi associated with fruit tree decline syndrome in Ontario, Canada.</title>
        <authorList>
            <person name="Sulman M."/>
            <person name="Ellouze W."/>
            <person name="Ilyukhin E."/>
        </authorList>
    </citation>
    <scope>NUCLEOTIDE SEQUENCE [LARGE SCALE GENOMIC DNA]</scope>
    <source>
        <strain evidence="2 3">M1-105</strain>
    </source>
</reference>
<feature type="compositionally biased region" description="Low complexity" evidence="1">
    <location>
        <begin position="505"/>
        <end position="517"/>
    </location>
</feature>
<feature type="compositionally biased region" description="Acidic residues" evidence="1">
    <location>
        <begin position="956"/>
        <end position="965"/>
    </location>
</feature>
<name>A0ABR3SWX3_9PEZI</name>
<accession>A0ABR3SWX3</accession>
<proteinExistence type="predicted"/>
<comment type="caution">
    <text evidence="2">The sequence shown here is derived from an EMBL/GenBank/DDBJ whole genome shotgun (WGS) entry which is preliminary data.</text>
</comment>
<feature type="region of interest" description="Disordered" evidence="1">
    <location>
        <begin position="495"/>
        <end position="548"/>
    </location>
</feature>
<feature type="compositionally biased region" description="Basic and acidic residues" evidence="1">
    <location>
        <begin position="518"/>
        <end position="527"/>
    </location>
</feature>
<gene>
    <name evidence="2" type="ORF">SLS56_004201</name>
</gene>
<keyword evidence="3" id="KW-1185">Reference proteome</keyword>
<feature type="region of interest" description="Disordered" evidence="1">
    <location>
        <begin position="260"/>
        <end position="279"/>
    </location>
</feature>
<feature type="region of interest" description="Disordered" evidence="1">
    <location>
        <begin position="950"/>
        <end position="988"/>
    </location>
</feature>
<feature type="compositionally biased region" description="Acidic residues" evidence="1">
    <location>
        <begin position="117"/>
        <end position="132"/>
    </location>
</feature>
<dbReference type="PANTHER" id="PTHR35391">
    <property type="entry name" value="C2H2-TYPE DOMAIN-CONTAINING PROTEIN-RELATED"/>
    <property type="match status" value="1"/>
</dbReference>
<dbReference type="Proteomes" id="UP001521116">
    <property type="component" value="Unassembled WGS sequence"/>
</dbReference>